<dbReference type="CDD" id="cd01335">
    <property type="entry name" value="Radical_SAM"/>
    <property type="match status" value="1"/>
</dbReference>
<dbReference type="PANTHER" id="PTHR11228:SF7">
    <property type="entry name" value="PQQA PEPTIDE CYCLASE"/>
    <property type="match status" value="1"/>
</dbReference>
<dbReference type="Pfam" id="PF04055">
    <property type="entry name" value="Radical_SAM"/>
    <property type="match status" value="1"/>
</dbReference>
<keyword evidence="2" id="KW-0004">4Fe-4S</keyword>
<dbReference type="OrthoDB" id="9782387at2"/>
<dbReference type="Proteomes" id="UP000218542">
    <property type="component" value="Unassembled WGS sequence"/>
</dbReference>
<dbReference type="GO" id="GO:0051536">
    <property type="term" value="F:iron-sulfur cluster binding"/>
    <property type="evidence" value="ECO:0007669"/>
    <property type="project" value="UniProtKB-KW"/>
</dbReference>
<dbReference type="SFLD" id="SFLDG01387">
    <property type="entry name" value="BtrN-like_SPASM_domain_contain"/>
    <property type="match status" value="1"/>
</dbReference>
<dbReference type="CDD" id="cd21109">
    <property type="entry name" value="SPASM"/>
    <property type="match status" value="1"/>
</dbReference>
<evidence type="ECO:0000256" key="6">
    <source>
        <dbReference type="ARBA" id="ARBA00023014"/>
    </source>
</evidence>
<evidence type="ECO:0000256" key="1">
    <source>
        <dbReference type="ARBA" id="ARBA00001966"/>
    </source>
</evidence>
<accession>A0A286U462</accession>
<dbReference type="SFLD" id="SFLDG01067">
    <property type="entry name" value="SPASM/twitch_domain_containing"/>
    <property type="match status" value="1"/>
</dbReference>
<dbReference type="GO" id="GO:0046872">
    <property type="term" value="F:metal ion binding"/>
    <property type="evidence" value="ECO:0007669"/>
    <property type="project" value="UniProtKB-KW"/>
</dbReference>
<evidence type="ECO:0000256" key="3">
    <source>
        <dbReference type="ARBA" id="ARBA00022691"/>
    </source>
</evidence>
<dbReference type="Pfam" id="PF13186">
    <property type="entry name" value="SPASM"/>
    <property type="match status" value="1"/>
</dbReference>
<dbReference type="InterPro" id="IPR007197">
    <property type="entry name" value="rSAM"/>
</dbReference>
<reference evidence="9" key="1">
    <citation type="journal article" date="2017" name="Environ. Microbiol. Rep.">
        <title>Genetic Diversity of Marine Anaerobic Ammonium-Oxidizing Bacteria as Revealed by Genomic and Proteomic Analyses of 'Candidatus Scalindua japonica'.</title>
        <authorList>
            <person name="Oshiki M."/>
            <person name="Mizuto K."/>
            <person name="Kimura Z."/>
            <person name="Kindaichi T."/>
            <person name="Satoh H."/>
            <person name="Okabe S."/>
        </authorList>
    </citation>
    <scope>NUCLEOTIDE SEQUENCE [LARGE SCALE GENOMIC DNA]</scope>
    <source>
        <strain evidence="9">husup-a2</strain>
    </source>
</reference>
<keyword evidence="9" id="KW-1185">Reference proteome</keyword>
<dbReference type="SFLD" id="SFLDS00029">
    <property type="entry name" value="Radical_SAM"/>
    <property type="match status" value="1"/>
</dbReference>
<evidence type="ECO:0000259" key="7">
    <source>
        <dbReference type="PROSITE" id="PS51918"/>
    </source>
</evidence>
<protein>
    <submittedName>
        <fullName evidence="8">Fe-S oxidoreductase</fullName>
    </submittedName>
</protein>
<comment type="caution">
    <text evidence="8">The sequence shown here is derived from an EMBL/GenBank/DDBJ whole genome shotgun (WGS) entry which is preliminary data.</text>
</comment>
<evidence type="ECO:0000313" key="9">
    <source>
        <dbReference type="Proteomes" id="UP000218542"/>
    </source>
</evidence>
<keyword evidence="5" id="KW-0408">Iron</keyword>
<name>A0A286U462_9BACT</name>
<sequence>MSINEAQKEMKINHHQFSLDSYERERLWDERRRHFADYCVNRFQWFSYPKWSYVSPFPLHVDFEASFNCNLKCPMCFRPHIDKKNYGDMEFDLYKKGIDECADNGLYSIRLSWRGESTLNPNLVKMVEYAKKKGIKEVSFISNGRLLEGDLTEGLIRAGLDYITVSVDGLEEHYNKLRKPNTYEEITEKLRDFYNLKNRIGGGFPRIKIQAIWTYIKQDPTAYYNHFKDFTDKIDFDPENDYSLSDVPQDNDFICQYPWQRITIMWNGEIPLCISDWNGATAIGDLRKQTIKEVWEGRKMENYRQIQRNRKRMSIPCCKRCHRPSTEQIGNKPEGEQ</sequence>
<proteinExistence type="predicted"/>
<evidence type="ECO:0000256" key="4">
    <source>
        <dbReference type="ARBA" id="ARBA00022723"/>
    </source>
</evidence>
<evidence type="ECO:0000256" key="2">
    <source>
        <dbReference type="ARBA" id="ARBA00022485"/>
    </source>
</evidence>
<dbReference type="InterPro" id="IPR013785">
    <property type="entry name" value="Aldolase_TIM"/>
</dbReference>
<dbReference type="EMBL" id="BAOS01000045">
    <property type="protein sequence ID" value="GAX62912.1"/>
    <property type="molecule type" value="Genomic_DNA"/>
</dbReference>
<dbReference type="RefSeq" id="WP_096896307.1">
    <property type="nucleotide sequence ID" value="NZ_BAOS01000045.1"/>
</dbReference>
<evidence type="ECO:0000313" key="8">
    <source>
        <dbReference type="EMBL" id="GAX62912.1"/>
    </source>
</evidence>
<gene>
    <name evidence="8" type="ORF">SCALIN_C45_0070</name>
</gene>
<organism evidence="8 9">
    <name type="scientific">Candidatus Scalindua japonica</name>
    <dbReference type="NCBI Taxonomy" id="1284222"/>
    <lineage>
        <taxon>Bacteria</taxon>
        <taxon>Pseudomonadati</taxon>
        <taxon>Planctomycetota</taxon>
        <taxon>Candidatus Brocadiia</taxon>
        <taxon>Candidatus Brocadiales</taxon>
        <taxon>Candidatus Scalinduaceae</taxon>
        <taxon>Candidatus Scalindua</taxon>
    </lineage>
</organism>
<dbReference type="InterPro" id="IPR050377">
    <property type="entry name" value="Radical_SAM_PqqE_MftC-like"/>
</dbReference>
<dbReference type="InterPro" id="IPR058240">
    <property type="entry name" value="rSAM_sf"/>
</dbReference>
<dbReference type="InterPro" id="IPR034391">
    <property type="entry name" value="AdoMet-like_SPASM_containing"/>
</dbReference>
<comment type="cofactor">
    <cofactor evidence="1">
        <name>[4Fe-4S] cluster</name>
        <dbReference type="ChEBI" id="CHEBI:49883"/>
    </cofactor>
</comment>
<keyword evidence="6" id="KW-0411">Iron-sulfur</keyword>
<dbReference type="PROSITE" id="PS51918">
    <property type="entry name" value="RADICAL_SAM"/>
    <property type="match status" value="1"/>
</dbReference>
<keyword evidence="3" id="KW-0949">S-adenosyl-L-methionine</keyword>
<dbReference type="GO" id="GO:0003824">
    <property type="term" value="F:catalytic activity"/>
    <property type="evidence" value="ECO:0007669"/>
    <property type="project" value="InterPro"/>
</dbReference>
<dbReference type="InterPro" id="IPR023885">
    <property type="entry name" value="4Fe4S-binding_SPASM_dom"/>
</dbReference>
<dbReference type="Gene3D" id="3.20.20.70">
    <property type="entry name" value="Aldolase class I"/>
    <property type="match status" value="1"/>
</dbReference>
<feature type="domain" description="Radical SAM core" evidence="7">
    <location>
        <begin position="55"/>
        <end position="316"/>
    </location>
</feature>
<dbReference type="PANTHER" id="PTHR11228">
    <property type="entry name" value="RADICAL SAM DOMAIN PROTEIN"/>
    <property type="match status" value="1"/>
</dbReference>
<dbReference type="AlphaFoldDB" id="A0A286U462"/>
<keyword evidence="4" id="KW-0479">Metal-binding</keyword>
<evidence type="ECO:0000256" key="5">
    <source>
        <dbReference type="ARBA" id="ARBA00023004"/>
    </source>
</evidence>
<dbReference type="SUPFAM" id="SSF102114">
    <property type="entry name" value="Radical SAM enzymes"/>
    <property type="match status" value="1"/>
</dbReference>